<dbReference type="CDD" id="cd00455">
    <property type="entry name" value="nuc_hydro"/>
    <property type="match status" value="1"/>
</dbReference>
<sequence>MERKIIIDCDPGIDDAVALTAALFDPRINVLAVTATAGTVKADLATSNVGAIISTLDPPLYPRIGKASPPDDASVTNDKFLNGAHGLGDFSAGVTERQHTPNSEKVIAELLRQYPGEITLVCLGPLTNLARLYQRDPAVITLIDKVVISGGAYRAAGNATPVAEFNLHFDPVAASDVFASPTTKSLLPLDVTSKIAFGLELLDQLPPESTAAGTLLRQILPYAFRVAHQRLGRELLPLQDATTIAAVVEPELFEWSEMAGRVETDGTLTRGMCVFDRRLRPEWNVNMEVAVAADVEVVKRSVLRSLRFAGQHS</sequence>
<dbReference type="InterPro" id="IPR001910">
    <property type="entry name" value="Inosine/uridine_hydrolase_dom"/>
</dbReference>
<dbReference type="GO" id="GO:0005829">
    <property type="term" value="C:cytosol"/>
    <property type="evidence" value="ECO:0007669"/>
    <property type="project" value="TreeGrafter"/>
</dbReference>
<dbReference type="InterPro" id="IPR015910">
    <property type="entry name" value="I/U_nuclsd_hydro_CS"/>
</dbReference>
<evidence type="ECO:0000259" key="3">
    <source>
        <dbReference type="Pfam" id="PF01156"/>
    </source>
</evidence>
<keyword evidence="2" id="KW-0326">Glycosidase</keyword>
<feature type="domain" description="Inosine/uridine-preferring nucleoside hydrolase" evidence="3">
    <location>
        <begin position="5"/>
        <end position="298"/>
    </location>
</feature>
<name>A0A5M6DIB3_9BACT</name>
<dbReference type="Proteomes" id="UP000324479">
    <property type="component" value="Unassembled WGS sequence"/>
</dbReference>
<evidence type="ECO:0000313" key="4">
    <source>
        <dbReference type="EMBL" id="KAA5545970.1"/>
    </source>
</evidence>
<comment type="caution">
    <text evidence="4">The sequence shown here is derived from an EMBL/GenBank/DDBJ whole genome shotgun (WGS) entry which is preliminary data.</text>
</comment>
<protein>
    <submittedName>
        <fullName evidence="4">Nucleoside hydrolase</fullName>
    </submittedName>
</protein>
<dbReference type="RefSeq" id="WP_150074902.1">
    <property type="nucleotide sequence ID" value="NZ_VWOX01000002.1"/>
</dbReference>
<dbReference type="AlphaFoldDB" id="A0A5M6DIB3"/>
<reference evidence="4 5" key="1">
    <citation type="submission" date="2019-08" db="EMBL/GenBank/DDBJ databases">
        <authorList>
            <person name="Dhanesh K."/>
            <person name="Kumar G."/>
            <person name="Sasikala C."/>
            <person name="Venkata Ramana C."/>
        </authorList>
    </citation>
    <scope>NUCLEOTIDE SEQUENCE [LARGE SCALE GENOMIC DNA]</scope>
    <source>
        <strain evidence="4 5">JC645</strain>
    </source>
</reference>
<gene>
    <name evidence="4" type="ORF">FYK55_03390</name>
</gene>
<dbReference type="InterPro" id="IPR023186">
    <property type="entry name" value="IUNH"/>
</dbReference>
<dbReference type="GO" id="GO:0045437">
    <property type="term" value="F:uridine nucleosidase activity"/>
    <property type="evidence" value="ECO:0007669"/>
    <property type="project" value="UniProtKB-ARBA"/>
</dbReference>
<dbReference type="GO" id="GO:0008477">
    <property type="term" value="F:purine nucleosidase activity"/>
    <property type="evidence" value="ECO:0007669"/>
    <property type="project" value="TreeGrafter"/>
</dbReference>
<evidence type="ECO:0000256" key="2">
    <source>
        <dbReference type="ARBA" id="ARBA00023295"/>
    </source>
</evidence>
<dbReference type="SUPFAM" id="SSF53590">
    <property type="entry name" value="Nucleoside hydrolase"/>
    <property type="match status" value="1"/>
</dbReference>
<dbReference type="Pfam" id="PF01156">
    <property type="entry name" value="IU_nuc_hydro"/>
    <property type="match status" value="1"/>
</dbReference>
<dbReference type="GO" id="GO:0006152">
    <property type="term" value="P:purine nucleoside catabolic process"/>
    <property type="evidence" value="ECO:0007669"/>
    <property type="project" value="TreeGrafter"/>
</dbReference>
<keyword evidence="1 4" id="KW-0378">Hydrolase</keyword>
<evidence type="ECO:0000256" key="1">
    <source>
        <dbReference type="ARBA" id="ARBA00022801"/>
    </source>
</evidence>
<dbReference type="EMBL" id="VWOX01000002">
    <property type="protein sequence ID" value="KAA5545970.1"/>
    <property type="molecule type" value="Genomic_DNA"/>
</dbReference>
<proteinExistence type="predicted"/>
<keyword evidence="5" id="KW-1185">Reference proteome</keyword>
<dbReference type="InterPro" id="IPR036452">
    <property type="entry name" value="Ribo_hydro-like"/>
</dbReference>
<organism evidence="4 5">
    <name type="scientific">Roseiconus nitratireducens</name>
    <dbReference type="NCBI Taxonomy" id="2605748"/>
    <lineage>
        <taxon>Bacteria</taxon>
        <taxon>Pseudomonadati</taxon>
        <taxon>Planctomycetota</taxon>
        <taxon>Planctomycetia</taxon>
        <taxon>Pirellulales</taxon>
        <taxon>Pirellulaceae</taxon>
        <taxon>Roseiconus</taxon>
    </lineage>
</organism>
<dbReference type="PANTHER" id="PTHR12304:SF4">
    <property type="entry name" value="URIDINE NUCLEOSIDASE"/>
    <property type="match status" value="1"/>
</dbReference>
<dbReference type="Gene3D" id="3.90.245.10">
    <property type="entry name" value="Ribonucleoside hydrolase-like"/>
    <property type="match status" value="1"/>
</dbReference>
<dbReference type="PROSITE" id="PS01247">
    <property type="entry name" value="IUNH"/>
    <property type="match status" value="1"/>
</dbReference>
<evidence type="ECO:0000313" key="5">
    <source>
        <dbReference type="Proteomes" id="UP000324479"/>
    </source>
</evidence>
<accession>A0A5M6DIB3</accession>
<dbReference type="PANTHER" id="PTHR12304">
    <property type="entry name" value="INOSINE-URIDINE PREFERRING NUCLEOSIDE HYDROLASE"/>
    <property type="match status" value="1"/>
</dbReference>